<keyword evidence="2" id="KW-1185">Reference proteome</keyword>
<evidence type="ECO:0000313" key="1">
    <source>
        <dbReference type="EMBL" id="KNE56769.1"/>
    </source>
</evidence>
<name>A0A0L0S319_ALLM3</name>
<dbReference type="AlphaFoldDB" id="A0A0L0S319"/>
<dbReference type="SUPFAM" id="SSF48452">
    <property type="entry name" value="TPR-like"/>
    <property type="match status" value="2"/>
</dbReference>
<gene>
    <name evidence="1" type="ORF">AMAG_02545</name>
</gene>
<reference evidence="1 2" key="1">
    <citation type="submission" date="2009-11" db="EMBL/GenBank/DDBJ databases">
        <title>Annotation of Allomyces macrogynus ATCC 38327.</title>
        <authorList>
            <consortium name="The Broad Institute Genome Sequencing Platform"/>
            <person name="Russ C."/>
            <person name="Cuomo C."/>
            <person name="Burger G."/>
            <person name="Gray M.W."/>
            <person name="Holland P.W.H."/>
            <person name="King N."/>
            <person name="Lang F.B.F."/>
            <person name="Roger A.J."/>
            <person name="Ruiz-Trillo I."/>
            <person name="Young S.K."/>
            <person name="Zeng Q."/>
            <person name="Gargeya S."/>
            <person name="Fitzgerald M."/>
            <person name="Haas B."/>
            <person name="Abouelleil A."/>
            <person name="Alvarado L."/>
            <person name="Arachchi H.M."/>
            <person name="Berlin A."/>
            <person name="Chapman S.B."/>
            <person name="Gearin G."/>
            <person name="Goldberg J."/>
            <person name="Griggs A."/>
            <person name="Gujja S."/>
            <person name="Hansen M."/>
            <person name="Heiman D."/>
            <person name="Howarth C."/>
            <person name="Larimer J."/>
            <person name="Lui A."/>
            <person name="MacDonald P.J.P."/>
            <person name="McCowen C."/>
            <person name="Montmayeur A."/>
            <person name="Murphy C."/>
            <person name="Neiman D."/>
            <person name="Pearson M."/>
            <person name="Priest M."/>
            <person name="Roberts A."/>
            <person name="Saif S."/>
            <person name="Shea T."/>
            <person name="Sisk P."/>
            <person name="Stolte C."/>
            <person name="Sykes S."/>
            <person name="Wortman J."/>
            <person name="Nusbaum C."/>
            <person name="Birren B."/>
        </authorList>
    </citation>
    <scope>NUCLEOTIDE SEQUENCE [LARGE SCALE GENOMIC DNA]</scope>
    <source>
        <strain evidence="1 2">ATCC 38327</strain>
    </source>
</reference>
<dbReference type="VEuPathDB" id="FungiDB:AMAG_02545"/>
<evidence type="ECO:0000313" key="2">
    <source>
        <dbReference type="Proteomes" id="UP000054350"/>
    </source>
</evidence>
<accession>A0A0L0S319</accession>
<reference evidence="2" key="2">
    <citation type="submission" date="2009-11" db="EMBL/GenBank/DDBJ databases">
        <title>The Genome Sequence of Allomyces macrogynus strain ATCC 38327.</title>
        <authorList>
            <consortium name="The Broad Institute Genome Sequencing Platform"/>
            <person name="Russ C."/>
            <person name="Cuomo C."/>
            <person name="Shea T."/>
            <person name="Young S.K."/>
            <person name="Zeng Q."/>
            <person name="Koehrsen M."/>
            <person name="Haas B."/>
            <person name="Borodovsky M."/>
            <person name="Guigo R."/>
            <person name="Alvarado L."/>
            <person name="Berlin A."/>
            <person name="Borenstein D."/>
            <person name="Chen Z."/>
            <person name="Engels R."/>
            <person name="Freedman E."/>
            <person name="Gellesch M."/>
            <person name="Goldberg J."/>
            <person name="Griggs A."/>
            <person name="Gujja S."/>
            <person name="Heiman D."/>
            <person name="Hepburn T."/>
            <person name="Howarth C."/>
            <person name="Jen D."/>
            <person name="Larson L."/>
            <person name="Lewis B."/>
            <person name="Mehta T."/>
            <person name="Park D."/>
            <person name="Pearson M."/>
            <person name="Roberts A."/>
            <person name="Saif S."/>
            <person name="Shenoy N."/>
            <person name="Sisk P."/>
            <person name="Stolte C."/>
            <person name="Sykes S."/>
            <person name="Walk T."/>
            <person name="White J."/>
            <person name="Yandava C."/>
            <person name="Burger G."/>
            <person name="Gray M.W."/>
            <person name="Holland P.W.H."/>
            <person name="King N."/>
            <person name="Lang F.B.F."/>
            <person name="Roger A.J."/>
            <person name="Ruiz-Trillo I."/>
            <person name="Lander E."/>
            <person name="Nusbaum C."/>
        </authorList>
    </citation>
    <scope>NUCLEOTIDE SEQUENCE [LARGE SCALE GENOMIC DNA]</scope>
    <source>
        <strain evidence="2">ATCC 38327</strain>
    </source>
</reference>
<proteinExistence type="predicted"/>
<dbReference type="InterPro" id="IPR011990">
    <property type="entry name" value="TPR-like_helical_dom_sf"/>
</dbReference>
<dbReference type="EMBL" id="GG745330">
    <property type="protein sequence ID" value="KNE56769.1"/>
    <property type="molecule type" value="Genomic_DNA"/>
</dbReference>
<dbReference type="Gene3D" id="1.25.40.10">
    <property type="entry name" value="Tetratricopeptide repeat domain"/>
    <property type="match status" value="1"/>
</dbReference>
<organism evidence="1 2">
    <name type="scientific">Allomyces macrogynus (strain ATCC 38327)</name>
    <name type="common">Allomyces javanicus var. macrogynus</name>
    <dbReference type="NCBI Taxonomy" id="578462"/>
    <lineage>
        <taxon>Eukaryota</taxon>
        <taxon>Fungi</taxon>
        <taxon>Fungi incertae sedis</taxon>
        <taxon>Blastocladiomycota</taxon>
        <taxon>Blastocladiomycetes</taxon>
        <taxon>Blastocladiales</taxon>
        <taxon>Blastocladiaceae</taxon>
        <taxon>Allomyces</taxon>
    </lineage>
</organism>
<dbReference type="Proteomes" id="UP000054350">
    <property type="component" value="Unassembled WGS sequence"/>
</dbReference>
<sequence>MTRLPASATFDVSGTLDAVSSHLMVGFIESAKCLVLATARGVHHQRARVTMRRQATSSYPPNQVSCTLTYLESKAWEPADVQFTIQGHEILADACVEDGERDKACMHYDAAIQTIPSGQLAHFVGLVEKYVALLVKLHEHSKALRVVEKVPENALTDKLKWVVAQFGYIAHRQTYLSHLLARYPHVPELLAAAQRVGLSLADIHAATESARSPSPSWLVAHPFAHDPELTARAGDLLARQMQWKDARAQFDRVWLLDPWRVRGMDMYVLVLKQIEPEPARSDQEAAERAVQWERSVQAVVQRLSRIARESVEAAVANAVWAWHVGALEEARRSLDLAEKIEPGYRLARLVRGHLDLLENDLRLAISIAKDLLQQTPDLLSYHFALSAFSASEDWASHALVVAREALPKYPANAEAIGIVANAYLLHGGPTDKADAVALLEKLVVQHPTCESALRLLCTEYPQRLTPFTGKSETVLVERGIALDLEGQTLSALNSFIEAQTRVPRSIEAQQCIVRMNEKLHAVPGDEED</sequence>
<protein>
    <submittedName>
        <fullName evidence="1">Uncharacterized protein</fullName>
    </submittedName>
</protein>